<proteinExistence type="predicted"/>
<feature type="compositionally biased region" description="Low complexity" evidence="1">
    <location>
        <begin position="193"/>
        <end position="202"/>
    </location>
</feature>
<organism evidence="2 3">
    <name type="scientific">Eumeta variegata</name>
    <name type="common">Bagworm moth</name>
    <name type="synonym">Eumeta japonica</name>
    <dbReference type="NCBI Taxonomy" id="151549"/>
    <lineage>
        <taxon>Eukaryota</taxon>
        <taxon>Metazoa</taxon>
        <taxon>Ecdysozoa</taxon>
        <taxon>Arthropoda</taxon>
        <taxon>Hexapoda</taxon>
        <taxon>Insecta</taxon>
        <taxon>Pterygota</taxon>
        <taxon>Neoptera</taxon>
        <taxon>Endopterygota</taxon>
        <taxon>Lepidoptera</taxon>
        <taxon>Glossata</taxon>
        <taxon>Ditrysia</taxon>
        <taxon>Tineoidea</taxon>
        <taxon>Psychidae</taxon>
        <taxon>Oiketicinae</taxon>
        <taxon>Eumeta</taxon>
    </lineage>
</organism>
<dbReference type="Proteomes" id="UP000299102">
    <property type="component" value="Unassembled WGS sequence"/>
</dbReference>
<comment type="caution">
    <text evidence="2">The sequence shown here is derived from an EMBL/GenBank/DDBJ whole genome shotgun (WGS) entry which is preliminary data.</text>
</comment>
<protein>
    <submittedName>
        <fullName evidence="2">Cathelicidin-B1</fullName>
    </submittedName>
</protein>
<evidence type="ECO:0000256" key="1">
    <source>
        <dbReference type="SAM" id="MobiDB-lite"/>
    </source>
</evidence>
<dbReference type="AlphaFoldDB" id="A0A4C2A616"/>
<evidence type="ECO:0000313" key="3">
    <source>
        <dbReference type="Proteomes" id="UP000299102"/>
    </source>
</evidence>
<keyword evidence="3" id="KW-1185">Reference proteome</keyword>
<feature type="compositionally biased region" description="Basic and acidic residues" evidence="1">
    <location>
        <begin position="283"/>
        <end position="306"/>
    </location>
</feature>
<name>A0A4C2A616_EUMVA</name>
<feature type="region of interest" description="Disordered" evidence="1">
    <location>
        <begin position="243"/>
        <end position="306"/>
    </location>
</feature>
<accession>A0A4C2A616</accession>
<evidence type="ECO:0000313" key="2">
    <source>
        <dbReference type="EMBL" id="GBP95630.1"/>
    </source>
</evidence>
<reference evidence="2 3" key="1">
    <citation type="journal article" date="2019" name="Commun. Biol.">
        <title>The bagworm genome reveals a unique fibroin gene that provides high tensile strength.</title>
        <authorList>
            <person name="Kono N."/>
            <person name="Nakamura H."/>
            <person name="Ohtoshi R."/>
            <person name="Tomita M."/>
            <person name="Numata K."/>
            <person name="Arakawa K."/>
        </authorList>
    </citation>
    <scope>NUCLEOTIDE SEQUENCE [LARGE SCALE GENOMIC DNA]</scope>
</reference>
<feature type="region of interest" description="Disordered" evidence="1">
    <location>
        <begin position="193"/>
        <end position="216"/>
    </location>
</feature>
<gene>
    <name evidence="2" type="primary">CATHB1</name>
    <name evidence="2" type="ORF">EVAR_67600_1</name>
</gene>
<dbReference type="EMBL" id="BGZK01002660">
    <property type="protein sequence ID" value="GBP95630.1"/>
    <property type="molecule type" value="Genomic_DNA"/>
</dbReference>
<dbReference type="STRING" id="151549.A0A4C2A616"/>
<sequence length="306" mass="33443">MCVTLPLASKRATGSQRKMHIAYDYERRKYISGKSYLSGAVLYCAKTIKRNTRFSYSLYPQVPVVQACKKHGGTLYSYLALAALLPTSFIRCTCESSQRSSFRCFTLLMCVPRLRWMFAQFTHINIPKFLGANLGPKADLGPVVGLDPTPDLAHNDLYCSTNFRPRHKTEGSHKTEWIDQVVNHGPYLGPALDSDLSSALDSNPRPALDPNPSPALDSDLILALDSNPSPALDSDLSPALDSDLSTALDSNPSPALDSDLSPALDFDPSPALYSDPSPALDSHPSRTLDPDSGRDIDITSRERNGE</sequence>